<dbReference type="InterPro" id="IPR023211">
    <property type="entry name" value="DNA_pol_palm_dom_sf"/>
</dbReference>
<dbReference type="Pfam" id="PF03104">
    <property type="entry name" value="DNA_pol_B_exo1"/>
    <property type="match status" value="1"/>
</dbReference>
<dbReference type="InterPro" id="IPR036397">
    <property type="entry name" value="RNaseH_sf"/>
</dbReference>
<keyword evidence="2" id="KW-0540">Nuclease</keyword>
<feature type="domain" description="DNA-directed DNA polymerase family B exonuclease" evidence="1">
    <location>
        <begin position="2"/>
        <end position="95"/>
    </location>
</feature>
<organism evidence="2 3">
    <name type="scientific">Psychrosphaera algicola</name>
    <dbReference type="NCBI Taxonomy" id="3023714"/>
    <lineage>
        <taxon>Bacteria</taxon>
        <taxon>Pseudomonadati</taxon>
        <taxon>Pseudomonadota</taxon>
        <taxon>Gammaproteobacteria</taxon>
        <taxon>Alteromonadales</taxon>
        <taxon>Pseudoalteromonadaceae</taxon>
        <taxon>Psychrosphaera</taxon>
    </lineage>
</organism>
<dbReference type="GO" id="GO:0004527">
    <property type="term" value="F:exonuclease activity"/>
    <property type="evidence" value="ECO:0007669"/>
    <property type="project" value="UniProtKB-KW"/>
</dbReference>
<dbReference type="RefSeq" id="WP_272182052.1">
    <property type="nucleotide sequence ID" value="NZ_JAQOMS010000002.1"/>
</dbReference>
<dbReference type="Gene3D" id="3.90.1600.10">
    <property type="entry name" value="Palm domain of DNA polymerase"/>
    <property type="match status" value="1"/>
</dbReference>
<dbReference type="PANTHER" id="PTHR10322">
    <property type="entry name" value="DNA POLYMERASE CATALYTIC SUBUNIT"/>
    <property type="match status" value="1"/>
</dbReference>
<accession>A0ABT5FIH5</accession>
<keyword evidence="2" id="KW-0378">Hydrolase</keyword>
<dbReference type="InterPro" id="IPR006133">
    <property type="entry name" value="DNA-dir_DNA_pol_B_exonuc"/>
</dbReference>
<evidence type="ECO:0000259" key="1">
    <source>
        <dbReference type="Pfam" id="PF03104"/>
    </source>
</evidence>
<keyword evidence="3" id="KW-1185">Reference proteome</keyword>
<proteinExistence type="predicted"/>
<dbReference type="InterPro" id="IPR050240">
    <property type="entry name" value="DNA_pol_type-B"/>
</dbReference>
<keyword evidence="2" id="KW-0269">Exonuclease</keyword>
<dbReference type="Gene3D" id="3.30.420.10">
    <property type="entry name" value="Ribonuclease H-like superfamily/Ribonuclease H"/>
    <property type="match status" value="1"/>
</dbReference>
<sequence>MQRLNQIVMEQDPDCLIGWNFVAFDIHVLSQAATRNHIKLKFGRDNSRLNYSARRADDDSRMPARAYAAGRVVLDGIEVMKNATYHFSSFALDAVASELLGERKLISNVDGLDKLAEIKRQYREEPLALAKYNLQDCVLVSKIFKQEKLLEFLLTRSQLTGLELERLGGSVAAFTNLYLPQIHRKGWIAPNLVNAEDYLHSPGGFVMDSKPRHARRHPSF</sequence>
<evidence type="ECO:0000313" key="3">
    <source>
        <dbReference type="Proteomes" id="UP001528411"/>
    </source>
</evidence>
<gene>
    <name evidence="2" type="ORF">PN838_22585</name>
</gene>
<name>A0ABT5FIH5_9GAMM</name>
<dbReference type="Proteomes" id="UP001528411">
    <property type="component" value="Unassembled WGS sequence"/>
</dbReference>
<reference evidence="2 3" key="1">
    <citation type="submission" date="2023-01" db="EMBL/GenBank/DDBJ databases">
        <title>Psychrosphaera sp. nov., isolated from marine algae.</title>
        <authorList>
            <person name="Bayburt H."/>
            <person name="Choi B.J."/>
            <person name="Kim J.M."/>
            <person name="Choi D.G."/>
            <person name="Jeon C.O."/>
        </authorList>
    </citation>
    <scope>NUCLEOTIDE SEQUENCE [LARGE SCALE GENOMIC DNA]</scope>
    <source>
        <strain evidence="2 3">G1-22</strain>
    </source>
</reference>
<dbReference type="EMBL" id="JAQOMS010000002">
    <property type="protein sequence ID" value="MDC2891004.1"/>
    <property type="molecule type" value="Genomic_DNA"/>
</dbReference>
<dbReference type="SUPFAM" id="SSF53098">
    <property type="entry name" value="Ribonuclease H-like"/>
    <property type="match status" value="1"/>
</dbReference>
<comment type="caution">
    <text evidence="2">The sequence shown here is derived from an EMBL/GenBank/DDBJ whole genome shotgun (WGS) entry which is preliminary data.</text>
</comment>
<evidence type="ECO:0000313" key="2">
    <source>
        <dbReference type="EMBL" id="MDC2891004.1"/>
    </source>
</evidence>
<protein>
    <submittedName>
        <fullName evidence="2">3'-5' exonuclease</fullName>
    </submittedName>
</protein>
<dbReference type="InterPro" id="IPR012337">
    <property type="entry name" value="RNaseH-like_sf"/>
</dbReference>
<dbReference type="PANTHER" id="PTHR10322:SF23">
    <property type="entry name" value="DNA POLYMERASE DELTA CATALYTIC SUBUNIT"/>
    <property type="match status" value="1"/>
</dbReference>